<dbReference type="EMBL" id="OV651814">
    <property type="protein sequence ID" value="CAH1106729.1"/>
    <property type="molecule type" value="Genomic_DNA"/>
</dbReference>
<organism evidence="2 3">
    <name type="scientific">Psylliodes chrysocephalus</name>
    <dbReference type="NCBI Taxonomy" id="3402493"/>
    <lineage>
        <taxon>Eukaryota</taxon>
        <taxon>Metazoa</taxon>
        <taxon>Ecdysozoa</taxon>
        <taxon>Arthropoda</taxon>
        <taxon>Hexapoda</taxon>
        <taxon>Insecta</taxon>
        <taxon>Pterygota</taxon>
        <taxon>Neoptera</taxon>
        <taxon>Endopterygota</taxon>
        <taxon>Coleoptera</taxon>
        <taxon>Polyphaga</taxon>
        <taxon>Cucujiformia</taxon>
        <taxon>Chrysomeloidea</taxon>
        <taxon>Chrysomelidae</taxon>
        <taxon>Galerucinae</taxon>
        <taxon>Alticini</taxon>
        <taxon>Psylliodes</taxon>
    </lineage>
</organism>
<evidence type="ECO:0000256" key="1">
    <source>
        <dbReference type="SAM" id="MobiDB-lite"/>
    </source>
</evidence>
<keyword evidence="3" id="KW-1185">Reference proteome</keyword>
<name>A0A9P0G929_9CUCU</name>
<dbReference type="PANTHER" id="PTHR46601:SF2">
    <property type="entry name" value="UBIQUITIN-LIKE PROTEASE FAMILY PROFILE DOMAIN-CONTAINING PROTEIN"/>
    <property type="match status" value="1"/>
</dbReference>
<feature type="compositionally biased region" description="Polar residues" evidence="1">
    <location>
        <begin position="57"/>
        <end position="66"/>
    </location>
</feature>
<accession>A0A9P0G929</accession>
<feature type="compositionally biased region" description="Basic and acidic residues" evidence="1">
    <location>
        <begin position="99"/>
        <end position="120"/>
    </location>
</feature>
<dbReference type="PANTHER" id="PTHR46601">
    <property type="entry name" value="ULP_PROTEASE DOMAIN-CONTAINING PROTEIN"/>
    <property type="match status" value="1"/>
</dbReference>
<proteinExistence type="predicted"/>
<sequence length="898" mass="104157">MDDDELNKLKSKLKNMKEAQKKRELTKKQKYELKKKVQRESYHKKKVETKELISKEGPSQDNSNSREVLPSVLPKKNAFKIKVGPCTAKESQSTSATTRVDKNCAKKVQEKKEKGKENSRAYRIKKKQHTKLEKFMDEQTPPSSPSTSPLPEVANNKRKRTSTKTYREQKKTILDLQKSLKTSRQCAERYKKRYNRLLKKKCKQSGSPTPDTKVKTILRQPTNEIKKKLLFGECLVKEIKTKAKHSNEVEKNILGACISSPIHKKYHVQSEAASIVSRHIFKKHVKSQIKHVKKRQIRTQQMISLRRQIENFFLEDENTIPAPGKLDTITKRKITKQKRYLTSTLKILYKKYIDQFNSKISFSTFCRLRPFYVLKPRVSNRDTCLCVKYENFKFILQKLHYFKIVRSKIPLEVIRELVCNYKDKYCMYRECQSCKIKQCHLANEELSARITFYYEWKSKVEEKKDKNGKEIKVRITAKERISCSVKDLVEKLNDLLPKFLIHEYNIQHHFLKIKQLRQIISSRTAIINIDFSENYGCKYSNEIQSVHFGASKPQLSLHTGVIYFKIGEELHHQSFTSVSDQLCHEPYAIWAHLQPALELATKLISGLDTIHFISDGPTSQYRNKINFFLITYFGKMRGFKILTWNFSKAGHGKSSADGVGGSLKKMADLAVSHGHDIMCAKDFVNVLHTTNSQSKIKLFLIDENEFRKFRDVAPLSLKSIKGTMQIHQALWKSDNPQKLKFKYLSCICEDCSHYELCEVAYPKDDNDEMSLDKSYEIEDEITYNAPDNSPDDSVLSTESSQACSKTTAEIKCGDWVAVLYDTNWYPGIVEDTIEDNLKISFMARAGQHFFWPEKSDIQVVASDEILCILEYPPKPISARHFSIVQKARIDDLLKTLPC</sequence>
<evidence type="ECO:0000313" key="2">
    <source>
        <dbReference type="EMBL" id="CAH1106729.1"/>
    </source>
</evidence>
<reference evidence="2" key="1">
    <citation type="submission" date="2022-01" db="EMBL/GenBank/DDBJ databases">
        <authorList>
            <person name="King R."/>
        </authorList>
    </citation>
    <scope>NUCLEOTIDE SEQUENCE</scope>
</reference>
<evidence type="ECO:0000313" key="3">
    <source>
        <dbReference type="Proteomes" id="UP001153636"/>
    </source>
</evidence>
<dbReference type="AlphaFoldDB" id="A0A9P0G929"/>
<feature type="region of interest" description="Disordered" evidence="1">
    <location>
        <begin position="1"/>
        <end position="72"/>
    </location>
</feature>
<feature type="compositionally biased region" description="Basic and acidic residues" evidence="1">
    <location>
        <begin position="15"/>
        <end position="41"/>
    </location>
</feature>
<feature type="compositionally biased region" description="Polar residues" evidence="1">
    <location>
        <begin position="89"/>
        <end position="98"/>
    </location>
</feature>
<protein>
    <submittedName>
        <fullName evidence="2">Uncharacterized protein</fullName>
    </submittedName>
</protein>
<dbReference type="Proteomes" id="UP001153636">
    <property type="component" value="Chromosome 2"/>
</dbReference>
<gene>
    <name evidence="2" type="ORF">PSYICH_LOCUS6669</name>
</gene>
<dbReference type="OrthoDB" id="6772600at2759"/>
<feature type="region of interest" description="Disordered" evidence="1">
    <location>
        <begin position="86"/>
        <end position="168"/>
    </location>
</feature>